<dbReference type="AlphaFoldDB" id="A0A1V6Z1K8"/>
<protein>
    <submittedName>
        <fullName evidence="2">Uncharacterized protein</fullName>
    </submittedName>
</protein>
<feature type="compositionally biased region" description="Basic and acidic residues" evidence="1">
    <location>
        <begin position="24"/>
        <end position="34"/>
    </location>
</feature>
<organism evidence="2 3">
    <name type="scientific">Penicillium nalgiovense</name>
    <dbReference type="NCBI Taxonomy" id="60175"/>
    <lineage>
        <taxon>Eukaryota</taxon>
        <taxon>Fungi</taxon>
        <taxon>Dikarya</taxon>
        <taxon>Ascomycota</taxon>
        <taxon>Pezizomycotina</taxon>
        <taxon>Eurotiomycetes</taxon>
        <taxon>Eurotiomycetidae</taxon>
        <taxon>Eurotiales</taxon>
        <taxon>Aspergillaceae</taxon>
        <taxon>Penicillium</taxon>
    </lineage>
</organism>
<accession>A0A1V6Z1K8</accession>
<evidence type="ECO:0000313" key="2">
    <source>
        <dbReference type="EMBL" id="OQE93540.1"/>
    </source>
</evidence>
<evidence type="ECO:0000256" key="1">
    <source>
        <dbReference type="SAM" id="MobiDB-lite"/>
    </source>
</evidence>
<feature type="region of interest" description="Disordered" evidence="1">
    <location>
        <begin position="1"/>
        <end position="34"/>
    </location>
</feature>
<proteinExistence type="predicted"/>
<dbReference type="Proteomes" id="UP000191691">
    <property type="component" value="Unassembled WGS sequence"/>
</dbReference>
<sequence length="76" mass="8917">MSNNPGDGKNPRRARKPQGFFSEKQQEQRNEAARDVKSFLDYLKTDYSKKRLKAMPPRPPKQKWRPVKTAIVLTFL</sequence>
<dbReference type="STRING" id="60175.A0A1V6Z1K8"/>
<keyword evidence="3" id="KW-1185">Reference proteome</keyword>
<gene>
    <name evidence="2" type="ORF">PENNAL_c0005G01212</name>
</gene>
<name>A0A1V6Z1K8_PENNA</name>
<comment type="caution">
    <text evidence="2">The sequence shown here is derived from an EMBL/GenBank/DDBJ whole genome shotgun (WGS) entry which is preliminary data.</text>
</comment>
<reference evidence="3" key="1">
    <citation type="journal article" date="2017" name="Nat. Microbiol.">
        <title>Global analysis of biosynthetic gene clusters reveals vast potential of secondary metabolite production in Penicillium species.</title>
        <authorList>
            <person name="Nielsen J.C."/>
            <person name="Grijseels S."/>
            <person name="Prigent S."/>
            <person name="Ji B."/>
            <person name="Dainat J."/>
            <person name="Nielsen K.F."/>
            <person name="Frisvad J.C."/>
            <person name="Workman M."/>
            <person name="Nielsen J."/>
        </authorList>
    </citation>
    <scope>NUCLEOTIDE SEQUENCE [LARGE SCALE GENOMIC DNA]</scope>
    <source>
        <strain evidence="3">IBT 13039</strain>
    </source>
</reference>
<dbReference type="EMBL" id="MOOB01000005">
    <property type="protein sequence ID" value="OQE93540.1"/>
    <property type="molecule type" value="Genomic_DNA"/>
</dbReference>
<evidence type="ECO:0000313" key="3">
    <source>
        <dbReference type="Proteomes" id="UP000191691"/>
    </source>
</evidence>